<dbReference type="InterPro" id="IPR024033">
    <property type="entry name" value="OXTCase_su_AllG_h-dom"/>
</dbReference>
<dbReference type="InterPro" id="IPR009499">
    <property type="entry name" value="AllG-like"/>
</dbReference>
<sequence length="467" mass="48002">MNQLSLPRSVAVVNIGLPMFAGAVRDQGVPVQQVDWRVPADGDPAAIDALVVLHGERAVAVAEANAEVLRRLDQGQPKLVGVATVADTPGYPGRTLLHCGPPITYAGACDPLRRSMRAAVVAEGWAEDVAGAHALLDAGDVGLAPANHHDAVVPMATAVGPSQPMLVVENDLGGTRAYAPVNQGPGEVAWFGRETDAAIARLRFLTDTAGPAIAEILTAAGPLDVLAVAAQGISMGDDLHMRTQAATNLLTRQWLPRIAALPGRLREPFAHFLSGNHLFFLTVAMAAAKALQLHAEQVPGATIVTTMARNGTTFGIKVGRSDWYVCPAPPVEDALYYAGEGPETSAPDIGDSAVLELTGMGGPAAGGSGAVAAFLGGRMSDAAAATESFRTICAGTSSRFTLPPLEFAGTPLGVDVRKVVETGVTPRITTGILHRDAGTGQVGAGVATAPLECFKAALLDLAGKGRT</sequence>
<dbReference type="STRING" id="1848.SAMN05443637_12010"/>
<gene>
    <name evidence="1" type="ORF">SAMN05443637_12010</name>
</gene>
<dbReference type="Gene3D" id="1.10.10.660">
    <property type="entry name" value="conserved protein of unknown function from Enterococcus faecalis V583"/>
    <property type="match status" value="1"/>
</dbReference>
<dbReference type="AlphaFoldDB" id="A0A1M6YH12"/>
<protein>
    <recommendedName>
        <fullName evidence="3">DUF1116 domain-containing protein</fullName>
    </recommendedName>
</protein>
<name>A0A1M6YH12_PSETH</name>
<dbReference type="Gene3D" id="3.90.1700.10">
    <property type="entry name" value="v583 domain like"/>
    <property type="match status" value="1"/>
</dbReference>
<dbReference type="Proteomes" id="UP000184363">
    <property type="component" value="Unassembled WGS sequence"/>
</dbReference>
<dbReference type="Pfam" id="PF06545">
    <property type="entry name" value="AllG"/>
    <property type="match status" value="1"/>
</dbReference>
<dbReference type="Gene3D" id="3.90.1710.10">
    <property type="entry name" value="Enterococcus faecalis V583 domain"/>
    <property type="match status" value="1"/>
</dbReference>
<dbReference type="EMBL" id="FRAP01000020">
    <property type="protein sequence ID" value="SHL17601.1"/>
    <property type="molecule type" value="Genomic_DNA"/>
</dbReference>
<reference evidence="1 2" key="1">
    <citation type="submission" date="2016-11" db="EMBL/GenBank/DDBJ databases">
        <authorList>
            <person name="Jaros S."/>
            <person name="Januszkiewicz K."/>
            <person name="Wedrychowicz H."/>
        </authorList>
    </citation>
    <scope>NUCLEOTIDE SEQUENCE [LARGE SCALE GENOMIC DNA]</scope>
    <source>
        <strain evidence="1 2">DSM 43832</strain>
    </source>
</reference>
<proteinExistence type="predicted"/>
<dbReference type="Gene3D" id="3.40.50.720">
    <property type="entry name" value="NAD(P)-binding Rossmann-like Domain"/>
    <property type="match status" value="1"/>
</dbReference>
<dbReference type="RefSeq" id="WP_073459514.1">
    <property type="nucleotide sequence ID" value="NZ_CALGVN010000055.1"/>
</dbReference>
<organism evidence="1 2">
    <name type="scientific">Pseudonocardia thermophila</name>
    <dbReference type="NCBI Taxonomy" id="1848"/>
    <lineage>
        <taxon>Bacteria</taxon>
        <taxon>Bacillati</taxon>
        <taxon>Actinomycetota</taxon>
        <taxon>Actinomycetes</taxon>
        <taxon>Pseudonocardiales</taxon>
        <taxon>Pseudonocardiaceae</taxon>
        <taxon>Pseudonocardia</taxon>
    </lineage>
</organism>
<accession>A0A1M6YH12</accession>
<evidence type="ECO:0000313" key="2">
    <source>
        <dbReference type="Proteomes" id="UP000184363"/>
    </source>
</evidence>
<keyword evidence="2" id="KW-1185">Reference proteome</keyword>
<evidence type="ECO:0008006" key="3">
    <source>
        <dbReference type="Google" id="ProtNLM"/>
    </source>
</evidence>
<evidence type="ECO:0000313" key="1">
    <source>
        <dbReference type="EMBL" id="SHL17601.1"/>
    </source>
</evidence>